<dbReference type="PANTHER" id="PTHR10091">
    <property type="entry name" value="ALDOSE-1-EPIMERASE"/>
    <property type="match status" value="1"/>
</dbReference>
<evidence type="ECO:0000256" key="3">
    <source>
        <dbReference type="ARBA" id="ARBA00023235"/>
    </source>
</evidence>
<dbReference type="EMBL" id="JAGGNH010000001">
    <property type="protein sequence ID" value="KAJ0987399.1"/>
    <property type="molecule type" value="Genomic_DNA"/>
</dbReference>
<dbReference type="InterPro" id="IPR047215">
    <property type="entry name" value="Galactose_mutarotase-like"/>
</dbReference>
<dbReference type="NCBIfam" id="NF008277">
    <property type="entry name" value="PRK11055.1"/>
    <property type="match status" value="1"/>
</dbReference>
<dbReference type="GO" id="GO:0006006">
    <property type="term" value="P:glucose metabolic process"/>
    <property type="evidence" value="ECO:0007669"/>
    <property type="project" value="TreeGrafter"/>
</dbReference>
<evidence type="ECO:0000256" key="4">
    <source>
        <dbReference type="ARBA" id="ARBA00023277"/>
    </source>
</evidence>
<evidence type="ECO:0000256" key="6">
    <source>
        <dbReference type="PIRSR" id="PIRSR005096-1"/>
    </source>
</evidence>
<proteinExistence type="inferred from homology"/>
<reference evidence="10" key="1">
    <citation type="submission" date="2021-03" db="EMBL/GenBank/DDBJ databases">
        <authorList>
            <person name="Li Z."/>
            <person name="Yang C."/>
        </authorList>
    </citation>
    <scope>NUCLEOTIDE SEQUENCE</scope>
    <source>
        <strain evidence="10">Dzin_1.0</strain>
        <tissue evidence="10">Leaf</tissue>
    </source>
</reference>
<evidence type="ECO:0000256" key="9">
    <source>
        <dbReference type="SAM" id="SignalP"/>
    </source>
</evidence>
<dbReference type="InterPro" id="IPR008183">
    <property type="entry name" value="Aldose_1/G6P_1-epimerase"/>
</dbReference>
<feature type="active site" description="Proton acceptor" evidence="6">
    <location>
        <position position="329"/>
    </location>
</feature>
<feature type="active site" description="Proton donor" evidence="6">
    <location>
        <position position="197"/>
    </location>
</feature>
<keyword evidence="3 5" id="KW-0413">Isomerase</keyword>
<dbReference type="GO" id="GO:0030246">
    <property type="term" value="F:carbohydrate binding"/>
    <property type="evidence" value="ECO:0007669"/>
    <property type="project" value="InterPro"/>
</dbReference>
<dbReference type="PANTHER" id="PTHR10091:SF0">
    <property type="entry name" value="GALACTOSE MUTAROTASE"/>
    <property type="match status" value="1"/>
</dbReference>
<evidence type="ECO:0000313" key="10">
    <source>
        <dbReference type="EMBL" id="KAJ0987399.1"/>
    </source>
</evidence>
<dbReference type="CDD" id="cd09019">
    <property type="entry name" value="galactose_mutarotase_like"/>
    <property type="match status" value="1"/>
</dbReference>
<feature type="binding site" evidence="8">
    <location>
        <begin position="96"/>
        <end position="97"/>
    </location>
    <ligand>
        <name>beta-D-galactose</name>
        <dbReference type="ChEBI" id="CHEBI:27667"/>
    </ligand>
</feature>
<comment type="similarity">
    <text evidence="2 5">Belongs to the aldose epimerase family.</text>
</comment>
<dbReference type="PIRSF" id="PIRSF005096">
    <property type="entry name" value="GALM"/>
    <property type="match status" value="1"/>
</dbReference>
<evidence type="ECO:0000256" key="7">
    <source>
        <dbReference type="PIRSR" id="PIRSR005096-2"/>
    </source>
</evidence>
<feature type="binding site" evidence="7">
    <location>
        <position position="263"/>
    </location>
    <ligand>
        <name>beta-D-galactose</name>
        <dbReference type="ChEBI" id="CHEBI:27667"/>
    </ligand>
</feature>
<dbReference type="InterPro" id="IPR011013">
    <property type="entry name" value="Gal_mutarotase_sf_dom"/>
</dbReference>
<gene>
    <name evidence="10" type="ORF">J5N97_005755</name>
</gene>
<protein>
    <recommendedName>
        <fullName evidence="5">Aldose 1-epimerase</fullName>
        <ecNumber evidence="5">5.1.3.3</ecNumber>
    </recommendedName>
</protein>
<evidence type="ECO:0000256" key="1">
    <source>
        <dbReference type="ARBA" id="ARBA00005028"/>
    </source>
</evidence>
<dbReference type="Pfam" id="PF01263">
    <property type="entry name" value="Aldose_epim"/>
    <property type="match status" value="1"/>
</dbReference>
<evidence type="ECO:0000313" key="11">
    <source>
        <dbReference type="Proteomes" id="UP001085076"/>
    </source>
</evidence>
<reference evidence="10" key="2">
    <citation type="journal article" date="2022" name="Hortic Res">
        <title>The genome of Dioscorea zingiberensis sheds light on the biosynthesis, origin and evolution of the medicinally important diosgenin saponins.</title>
        <authorList>
            <person name="Li Y."/>
            <person name="Tan C."/>
            <person name="Li Z."/>
            <person name="Guo J."/>
            <person name="Li S."/>
            <person name="Chen X."/>
            <person name="Wang C."/>
            <person name="Dai X."/>
            <person name="Yang H."/>
            <person name="Song W."/>
            <person name="Hou L."/>
            <person name="Xu J."/>
            <person name="Tong Z."/>
            <person name="Xu A."/>
            <person name="Yuan X."/>
            <person name="Wang W."/>
            <person name="Yang Q."/>
            <person name="Chen L."/>
            <person name="Sun Z."/>
            <person name="Wang K."/>
            <person name="Pan B."/>
            <person name="Chen J."/>
            <person name="Bao Y."/>
            <person name="Liu F."/>
            <person name="Qi X."/>
            <person name="Gang D.R."/>
            <person name="Wen J."/>
            <person name="Li J."/>
        </authorList>
    </citation>
    <scope>NUCLEOTIDE SEQUENCE</scope>
    <source>
        <strain evidence="10">Dzin_1.0</strain>
    </source>
</reference>
<dbReference type="EC" id="5.1.3.3" evidence="5"/>
<evidence type="ECO:0000256" key="2">
    <source>
        <dbReference type="ARBA" id="ARBA00006206"/>
    </source>
</evidence>
<name>A0A9D5DAC3_9LILI</name>
<evidence type="ECO:0000256" key="5">
    <source>
        <dbReference type="PIRNR" id="PIRNR005096"/>
    </source>
</evidence>
<comment type="pathway">
    <text evidence="1 5">Carbohydrate metabolism; hexose metabolism.</text>
</comment>
<feature type="binding site" evidence="8">
    <location>
        <begin position="197"/>
        <end position="199"/>
    </location>
    <ligand>
        <name>beta-D-galactose</name>
        <dbReference type="ChEBI" id="CHEBI:27667"/>
    </ligand>
</feature>
<dbReference type="AlphaFoldDB" id="A0A9D5DAC3"/>
<dbReference type="Proteomes" id="UP001085076">
    <property type="component" value="Miscellaneous, Linkage group lg01"/>
</dbReference>
<keyword evidence="4 5" id="KW-0119">Carbohydrate metabolism</keyword>
<feature type="signal peptide" evidence="9">
    <location>
        <begin position="1"/>
        <end position="26"/>
    </location>
</feature>
<dbReference type="InterPro" id="IPR014718">
    <property type="entry name" value="GH-type_carb-bd"/>
</dbReference>
<keyword evidence="9" id="KW-0732">Signal</keyword>
<evidence type="ECO:0000256" key="8">
    <source>
        <dbReference type="PIRSR" id="PIRSR005096-3"/>
    </source>
</evidence>
<dbReference type="GO" id="GO:0004034">
    <property type="term" value="F:aldose 1-epimerase activity"/>
    <property type="evidence" value="ECO:0007669"/>
    <property type="project" value="UniProtKB-EC"/>
</dbReference>
<comment type="caution">
    <text evidence="10">The sequence shown here is derived from an EMBL/GenBank/DDBJ whole genome shotgun (WGS) entry which is preliminary data.</text>
</comment>
<comment type="catalytic activity">
    <reaction evidence="5">
        <text>alpha-D-glucose = beta-D-glucose</text>
        <dbReference type="Rhea" id="RHEA:10264"/>
        <dbReference type="ChEBI" id="CHEBI:15903"/>
        <dbReference type="ChEBI" id="CHEBI:17925"/>
        <dbReference type="EC" id="5.1.3.3"/>
    </reaction>
</comment>
<dbReference type="SUPFAM" id="SSF74650">
    <property type="entry name" value="Galactose mutarotase-like"/>
    <property type="match status" value="1"/>
</dbReference>
<dbReference type="GO" id="GO:0033499">
    <property type="term" value="P:galactose catabolic process via UDP-galactose, Leloir pathway"/>
    <property type="evidence" value="ECO:0007669"/>
    <property type="project" value="TreeGrafter"/>
</dbReference>
<feature type="chain" id="PRO_5039214433" description="Aldose 1-epimerase" evidence="9">
    <location>
        <begin position="27"/>
        <end position="363"/>
    </location>
</feature>
<keyword evidence="11" id="KW-1185">Reference proteome</keyword>
<organism evidence="10 11">
    <name type="scientific">Dioscorea zingiberensis</name>
    <dbReference type="NCBI Taxonomy" id="325984"/>
    <lineage>
        <taxon>Eukaryota</taxon>
        <taxon>Viridiplantae</taxon>
        <taxon>Streptophyta</taxon>
        <taxon>Embryophyta</taxon>
        <taxon>Tracheophyta</taxon>
        <taxon>Spermatophyta</taxon>
        <taxon>Magnoliopsida</taxon>
        <taxon>Liliopsida</taxon>
        <taxon>Dioscoreales</taxon>
        <taxon>Dioscoreaceae</taxon>
        <taxon>Dioscorea</taxon>
    </lineage>
</organism>
<accession>A0A9D5DAC3</accession>
<sequence length="363" mass="39778">MASTVPNKSLFFLCLLGFALLGVSNAAETTKKTVGVYELKKSNFTVKVTNYGATIMSVIVPDSQGNLADVVLGYDTPEGYADGTFYFGALVGRVANRIAKARFTLDGKTYHLSANDGQNSLHGGKKGFSRVIWTVKEKGGGEHPYITFYYRSFDGEQGYPGDLDVYVTYKLTADFELTVDMTAKPVKKATPVNLAQHTYWNLAGEGSGTILSNTVQLFASHITPVDKELIPTGEFKAVKDTAYDFQEPMTVGSRISLAGGGYDLNYVLDSQIQCNGLRQVAVVKDCKTGRVLELSSDQPGVQFYTGNFLTNWKGKNGHYYPKYAGLALETQGFPNSVNQDTFPSQIVNPGEVYKHTMVYKFSF</sequence>
<dbReference type="InterPro" id="IPR015443">
    <property type="entry name" value="Aldose_1-epimerase"/>
</dbReference>
<dbReference type="Gene3D" id="2.70.98.10">
    <property type="match status" value="1"/>
</dbReference>
<dbReference type="OrthoDB" id="274691at2759"/>